<reference evidence="1" key="2">
    <citation type="journal article" date="2014" name="ISME J.">
        <title>Microbial stratification in low pH oxic and suboxic macroscopic growths along an acid mine drainage.</title>
        <authorList>
            <person name="Mendez-Garcia C."/>
            <person name="Mesa V."/>
            <person name="Sprenger R.R."/>
            <person name="Richter M."/>
            <person name="Diez M.S."/>
            <person name="Solano J."/>
            <person name="Bargiela R."/>
            <person name="Golyshina O.V."/>
            <person name="Manteca A."/>
            <person name="Ramos J.L."/>
            <person name="Gallego J.R."/>
            <person name="Llorente I."/>
            <person name="Martins Dos Santos V.A."/>
            <person name="Jensen O.N."/>
            <person name="Pelaez A.I."/>
            <person name="Sanchez J."/>
            <person name="Ferrer M."/>
        </authorList>
    </citation>
    <scope>NUCLEOTIDE SEQUENCE</scope>
</reference>
<dbReference type="Pfam" id="PF07793">
    <property type="entry name" value="DUF1631"/>
    <property type="match status" value="1"/>
</dbReference>
<comment type="caution">
    <text evidence="1">The sequence shown here is derived from an EMBL/GenBank/DDBJ whole genome shotgun (WGS) entry which is preliminary data.</text>
</comment>
<evidence type="ECO:0000313" key="1">
    <source>
        <dbReference type="EMBL" id="EQD76997.1"/>
    </source>
</evidence>
<sequence>RLGLATVALQEPDQNRLLEQLNALYRPLLGEAAAEPIADAADAARAQQANQDVETFLPPALEPEPVIALSVPPGSAGPESTVSSEALDGVRALKSGCWFEFCNDDGSRERAKLSWISPISGRYLFVNRRGLKVADKAAAQLAAEIESGRAVLLEEVPLFDRALDAIVERLRNTQAAPDPGGA</sequence>
<protein>
    <submittedName>
        <fullName evidence="1">Protein containing DUF1631</fullName>
    </submittedName>
</protein>
<dbReference type="InterPro" id="IPR012434">
    <property type="entry name" value="DUF1631"/>
</dbReference>
<reference evidence="1" key="1">
    <citation type="submission" date="2013-08" db="EMBL/GenBank/DDBJ databases">
        <authorList>
            <person name="Mendez C."/>
            <person name="Richter M."/>
            <person name="Ferrer M."/>
            <person name="Sanchez J."/>
        </authorList>
    </citation>
    <scope>NUCLEOTIDE SEQUENCE</scope>
</reference>
<dbReference type="EMBL" id="AUZX01002331">
    <property type="protein sequence ID" value="EQD76997.1"/>
    <property type="molecule type" value="Genomic_DNA"/>
</dbReference>
<feature type="non-terminal residue" evidence="1">
    <location>
        <position position="1"/>
    </location>
</feature>
<organism evidence="1">
    <name type="scientific">mine drainage metagenome</name>
    <dbReference type="NCBI Taxonomy" id="410659"/>
    <lineage>
        <taxon>unclassified sequences</taxon>
        <taxon>metagenomes</taxon>
        <taxon>ecological metagenomes</taxon>
    </lineage>
</organism>
<gene>
    <name evidence="1" type="ORF">B1A_03162</name>
</gene>
<accession>T1C4R2</accession>
<dbReference type="AlphaFoldDB" id="T1C4R2"/>
<name>T1C4R2_9ZZZZ</name>
<proteinExistence type="predicted"/>